<keyword evidence="4" id="KW-0732">Signal</keyword>
<feature type="domain" description="PilY1 beta-propeller" evidence="5">
    <location>
        <begin position="624"/>
        <end position="756"/>
    </location>
</feature>
<keyword evidence="1" id="KW-0479">Metal-binding</keyword>
<evidence type="ECO:0000256" key="1">
    <source>
        <dbReference type="ARBA" id="ARBA00022723"/>
    </source>
</evidence>
<proteinExistence type="predicted"/>
<evidence type="ECO:0000256" key="4">
    <source>
        <dbReference type="SAM" id="SignalP"/>
    </source>
</evidence>
<evidence type="ECO:0000259" key="5">
    <source>
        <dbReference type="Pfam" id="PF05567"/>
    </source>
</evidence>
<accession>A0A858ZWF8</accession>
<dbReference type="Proteomes" id="UP000500755">
    <property type="component" value="Chromosome"/>
</dbReference>
<evidence type="ECO:0000256" key="3">
    <source>
        <dbReference type="SAM" id="MobiDB-lite"/>
    </source>
</evidence>
<sequence length="1245" mass="133309">MPRKTPPRFRKTLLALAASTMLAPHGAWAIDLVQAPPGTVQPYVTPNVIISIDDSGSMDYRVDRESSSGATNNTTPNADGTWPGTSRRMNVLKYALQSIFDPTHEKYDSSLLPDKKIRLAWQAMNANNGNPGSLPGSTGSTPTLATNSMQVLAGAHRANFLTFVSKLKPSSSTPSHKMFKQADEYMRANLDKNGPWASVPGTAATPYLGCRRNYHIFMTDGRWNGSVSGGTQDDNTNNITLPDGTVYGSTTLANRPKNGLYADTYSNTLADWAFKSWSTKLQTATDSNGVTGLKGTPQPTAEYNKAPATENFGKDTTGNDAILDRFWNPRYNPANWPHMVTYTIGLSKMAYTWPGNKVSGSKDPAAPDTACTVIQAPGQGCATGNKATFDTDLMVPFSYDPGSNGSLPDFITGNIKWPDIGSGGEPVRSLDLWHAALNGRGRFYAVEKGEDLAKAFRDIFQQINTQVDPDLTSTATSGSNISRNDVGKFTGNYEPKNAWKGFVTAETVKKDGTTEPTTSWGGKNTADKLDAMDTSTRLILSWSDQWVTSKNKGGVAFKWASDQSNLSTDQKALLGKDPSDTTVTVATNGENRLNFIRGDRSLEGSETSGYSTSKPFRERKSRQGDIVNSVVWYTGAPASNYPLKGYGAFTLARKSRTPMIYVGGNDGLLHGFSATDGTEKIAYAPRGVIASLPLLTDPAYNNKHRFFVDGSPMTGDVDLGSPDPANPSSTVPDWRTLLVGTMGAGGKGYFVLDVTNPAPGDDGSVPGFNEGSAQKLVVLDRTRGAEGAPNCAAMSGTQKTACETAVEEDKDIGNITARPVLDENNPMRTTQITRMNNDRWAVVMGNGYNSANQRPVLLIQYLDGNKELKRISAATADAVGTDKANDNGLAAPRLVDLNGDGRADVAYAGDNLGNLWKFDLTNVNDSNWSVAFGGQPLFTAKGPASLGSARTKLQPITTAPTVRANDRTMVVGTGTSAKAVSVGGMMVAFGTGRNVTKVDENDATVQTLYSVLDNTRYRLVDTAKGKRLEVHPGGGTCPTGPNCVPAPAALGEGVVNAKLAAQKITAVGAAGYATVDVTDELKKETWVNFNGWYMDLPAVGERLLKPMEFYDGSNILAVYSQVPAKGSDVDPNVESCESSTVDEERQYLTLVNIMDGKRPTVQLLDYDGNGMFYSPPGSGSSSGTCHTCGDDKRVSRSQVTKGSHTIIKKGGSGDCQNLDIDAKNNKVAMACMPEQSLRPSWRQVK</sequence>
<dbReference type="GO" id="GO:0046872">
    <property type="term" value="F:metal ion binding"/>
    <property type="evidence" value="ECO:0007669"/>
    <property type="project" value="UniProtKB-KW"/>
</dbReference>
<feature type="region of interest" description="Disordered" evidence="3">
    <location>
        <begin position="288"/>
        <end position="315"/>
    </location>
</feature>
<feature type="compositionally biased region" description="Polar residues" evidence="3">
    <location>
        <begin position="67"/>
        <end position="84"/>
    </location>
</feature>
<keyword evidence="2" id="KW-0106">Calcium</keyword>
<dbReference type="EMBL" id="CP051298">
    <property type="protein sequence ID" value="QKD45128.1"/>
    <property type="molecule type" value="Genomic_DNA"/>
</dbReference>
<feature type="region of interest" description="Disordered" evidence="3">
    <location>
        <begin position="60"/>
        <end position="84"/>
    </location>
</feature>
<organism evidence="6 7">
    <name type="scientific">Alicycliphilus denitrificans</name>
    <dbReference type="NCBI Taxonomy" id="179636"/>
    <lineage>
        <taxon>Bacteria</taxon>
        <taxon>Pseudomonadati</taxon>
        <taxon>Pseudomonadota</taxon>
        <taxon>Betaproteobacteria</taxon>
        <taxon>Burkholderiales</taxon>
        <taxon>Comamonadaceae</taxon>
        <taxon>Alicycliphilus</taxon>
    </lineage>
</organism>
<evidence type="ECO:0000256" key="2">
    <source>
        <dbReference type="ARBA" id="ARBA00022837"/>
    </source>
</evidence>
<dbReference type="AlphaFoldDB" id="A0A858ZWF8"/>
<feature type="chain" id="PRO_5032630435" evidence="4">
    <location>
        <begin position="30"/>
        <end position="1245"/>
    </location>
</feature>
<evidence type="ECO:0000313" key="7">
    <source>
        <dbReference type="Proteomes" id="UP000500755"/>
    </source>
</evidence>
<evidence type="ECO:0000313" key="6">
    <source>
        <dbReference type="EMBL" id="QKD45128.1"/>
    </source>
</evidence>
<feature type="domain" description="PilY1 beta-propeller" evidence="5">
    <location>
        <begin position="806"/>
        <end position="1016"/>
    </location>
</feature>
<dbReference type="Pfam" id="PF05567">
    <property type="entry name" value="T4P_PilY1"/>
    <property type="match status" value="2"/>
</dbReference>
<dbReference type="RefSeq" id="WP_013721629.1">
    <property type="nucleotide sequence ID" value="NZ_CP051298.1"/>
</dbReference>
<reference evidence="6 7" key="1">
    <citation type="submission" date="2020-05" db="EMBL/GenBank/DDBJ databases">
        <title>Complete genome sequence of Alicycliphilus denitrificans DP3.</title>
        <authorList>
            <person name="Chen X."/>
        </authorList>
    </citation>
    <scope>NUCLEOTIDE SEQUENCE [LARGE SCALE GENOMIC DNA]</scope>
    <source>
        <strain evidence="6 7">DP3</strain>
    </source>
</reference>
<feature type="signal peptide" evidence="4">
    <location>
        <begin position="1"/>
        <end position="29"/>
    </location>
</feature>
<gene>
    <name evidence="6" type="ORF">HF896_16600</name>
</gene>
<dbReference type="OMA" id="HIFMTDG"/>
<dbReference type="InterPro" id="IPR008707">
    <property type="entry name" value="B-propeller_PilY1"/>
</dbReference>
<protein>
    <submittedName>
        <fullName evidence="6">Pilus assembly protein PilC</fullName>
    </submittedName>
</protein>
<name>A0A858ZWF8_9BURK</name>